<keyword evidence="1" id="KW-0472">Membrane</keyword>
<dbReference type="EMBL" id="CAUOFW020002758">
    <property type="protein sequence ID" value="CAK9155885.1"/>
    <property type="molecule type" value="Genomic_DNA"/>
</dbReference>
<evidence type="ECO:0000313" key="2">
    <source>
        <dbReference type="EMBL" id="CAK9155885.1"/>
    </source>
</evidence>
<reference evidence="2 3" key="1">
    <citation type="submission" date="2024-02" db="EMBL/GenBank/DDBJ databases">
        <authorList>
            <person name="Vignale AGUSTIN F."/>
            <person name="Sosa J E."/>
            <person name="Modenutti C."/>
        </authorList>
    </citation>
    <scope>NUCLEOTIDE SEQUENCE [LARGE SCALE GENOMIC DNA]</scope>
</reference>
<name>A0ABC8SFJ2_9AQUA</name>
<accession>A0ABC8SFJ2</accession>
<keyword evidence="1" id="KW-1133">Transmembrane helix</keyword>
<evidence type="ECO:0000313" key="3">
    <source>
        <dbReference type="Proteomes" id="UP001642360"/>
    </source>
</evidence>
<dbReference type="Proteomes" id="UP001642360">
    <property type="component" value="Unassembled WGS sequence"/>
</dbReference>
<protein>
    <submittedName>
        <fullName evidence="2">Uncharacterized protein</fullName>
    </submittedName>
</protein>
<dbReference type="PANTHER" id="PTHR31170:SF17">
    <property type="match status" value="1"/>
</dbReference>
<keyword evidence="1" id="KW-0812">Transmembrane</keyword>
<feature type="transmembrane region" description="Helical" evidence="1">
    <location>
        <begin position="155"/>
        <end position="178"/>
    </location>
</feature>
<gene>
    <name evidence="2" type="ORF">ILEXP_LOCUS24301</name>
</gene>
<organism evidence="2 3">
    <name type="scientific">Ilex paraguariensis</name>
    <name type="common">yerba mate</name>
    <dbReference type="NCBI Taxonomy" id="185542"/>
    <lineage>
        <taxon>Eukaryota</taxon>
        <taxon>Viridiplantae</taxon>
        <taxon>Streptophyta</taxon>
        <taxon>Embryophyta</taxon>
        <taxon>Tracheophyta</taxon>
        <taxon>Spermatophyta</taxon>
        <taxon>Magnoliopsida</taxon>
        <taxon>eudicotyledons</taxon>
        <taxon>Gunneridae</taxon>
        <taxon>Pentapetalae</taxon>
        <taxon>asterids</taxon>
        <taxon>campanulids</taxon>
        <taxon>Aquifoliales</taxon>
        <taxon>Aquifoliaceae</taxon>
        <taxon>Ilex</taxon>
    </lineage>
</organism>
<comment type="caution">
    <text evidence="2">The sequence shown here is derived from an EMBL/GenBank/DDBJ whole genome shotgun (WGS) entry which is preliminary data.</text>
</comment>
<dbReference type="AlphaFoldDB" id="A0ABC8SFJ2"/>
<dbReference type="InterPro" id="IPR004158">
    <property type="entry name" value="DUF247_pln"/>
</dbReference>
<sequence>MSRQLSNTINNELASLSSTPFEPYIFRVDGPLCRKNEKVYEPEILTIDPYQHEVLFRNMIVYEQYNGSTKAAYVTHYLTFLDCLVNTPKDAEILHHHGIIDNWLGDDEAFSTMLNKLCNNIILDGTTFCYSEVFNKVNDYCKCCRPRWMAKLRHYYFNSTWSIISLFGVTLLLLLTIIQTICSILQVS</sequence>
<keyword evidence="3" id="KW-1185">Reference proteome</keyword>
<evidence type="ECO:0000256" key="1">
    <source>
        <dbReference type="SAM" id="Phobius"/>
    </source>
</evidence>
<dbReference type="PANTHER" id="PTHR31170">
    <property type="entry name" value="BNAC04G53230D PROTEIN"/>
    <property type="match status" value="1"/>
</dbReference>
<dbReference type="Pfam" id="PF03140">
    <property type="entry name" value="DUF247"/>
    <property type="match status" value="1"/>
</dbReference>
<proteinExistence type="predicted"/>